<accession>A0ABW5GTA8</accession>
<comment type="caution">
    <text evidence="2">The sequence shown here is derived from an EMBL/GenBank/DDBJ whole genome shotgun (WGS) entry which is preliminary data.</text>
</comment>
<dbReference type="RefSeq" id="WP_345396063.1">
    <property type="nucleotide sequence ID" value="NZ_BAABHG010000007.1"/>
</dbReference>
<dbReference type="Proteomes" id="UP001597419">
    <property type="component" value="Unassembled WGS sequence"/>
</dbReference>
<sequence length="276" mass="29374">MFRRIGAALGAAILGLTLMTPSAEAATVDLAGTVDIGGCSGALVRMPGSRDGDRAFVLTNGHCYEGTWPVPDEVLVDKPSHRTFALLDGAGTAVATLRTAKAAYVTMTGTDVSLYQLNETYAQLERQYHVRPRTVSAQRPAPGTDIRVVSGSWKKIFACGLDRFAYRVLETGYVTKDVLRYTSACETGPGTSGSPVVDAASGEIVGINNTSNREGGQCTENNPCEMDRDGVITVHKGIGYATQTYWLTTCAGHGNRLDLGKRGCLLPKPGQRLTAR</sequence>
<evidence type="ECO:0000313" key="2">
    <source>
        <dbReference type="EMBL" id="MFD2464033.1"/>
    </source>
</evidence>
<gene>
    <name evidence="2" type="ORF">ACFSYJ_35825</name>
</gene>
<dbReference type="InterPro" id="IPR043504">
    <property type="entry name" value="Peptidase_S1_PA_chymotrypsin"/>
</dbReference>
<proteinExistence type="predicted"/>
<dbReference type="Pfam" id="PF13365">
    <property type="entry name" value="Trypsin_2"/>
    <property type="match status" value="1"/>
</dbReference>
<keyword evidence="1" id="KW-0732">Signal</keyword>
<organism evidence="2 3">
    <name type="scientific">Amycolatopsis samaneae</name>
    <dbReference type="NCBI Taxonomy" id="664691"/>
    <lineage>
        <taxon>Bacteria</taxon>
        <taxon>Bacillati</taxon>
        <taxon>Actinomycetota</taxon>
        <taxon>Actinomycetes</taxon>
        <taxon>Pseudonocardiales</taxon>
        <taxon>Pseudonocardiaceae</taxon>
        <taxon>Amycolatopsis</taxon>
    </lineage>
</organism>
<dbReference type="Gene3D" id="2.40.10.10">
    <property type="entry name" value="Trypsin-like serine proteases"/>
    <property type="match status" value="1"/>
</dbReference>
<feature type="signal peptide" evidence="1">
    <location>
        <begin position="1"/>
        <end position="25"/>
    </location>
</feature>
<reference evidence="3" key="1">
    <citation type="journal article" date="2019" name="Int. J. Syst. Evol. Microbiol.">
        <title>The Global Catalogue of Microorganisms (GCM) 10K type strain sequencing project: providing services to taxonomists for standard genome sequencing and annotation.</title>
        <authorList>
            <consortium name="The Broad Institute Genomics Platform"/>
            <consortium name="The Broad Institute Genome Sequencing Center for Infectious Disease"/>
            <person name="Wu L."/>
            <person name="Ma J."/>
        </authorList>
    </citation>
    <scope>NUCLEOTIDE SEQUENCE [LARGE SCALE GENOMIC DNA]</scope>
    <source>
        <strain evidence="3">CGMCC 4.7643</strain>
    </source>
</reference>
<name>A0ABW5GTA8_9PSEU</name>
<dbReference type="SUPFAM" id="SSF50494">
    <property type="entry name" value="Trypsin-like serine proteases"/>
    <property type="match status" value="1"/>
</dbReference>
<feature type="chain" id="PRO_5045458576" evidence="1">
    <location>
        <begin position="26"/>
        <end position="276"/>
    </location>
</feature>
<evidence type="ECO:0000256" key="1">
    <source>
        <dbReference type="SAM" id="SignalP"/>
    </source>
</evidence>
<evidence type="ECO:0000313" key="3">
    <source>
        <dbReference type="Proteomes" id="UP001597419"/>
    </source>
</evidence>
<dbReference type="EMBL" id="JBHUKU010000023">
    <property type="protein sequence ID" value="MFD2464033.1"/>
    <property type="molecule type" value="Genomic_DNA"/>
</dbReference>
<keyword evidence="3" id="KW-1185">Reference proteome</keyword>
<protein>
    <submittedName>
        <fullName evidence="2">Trypsin-like peptidase domain-containing protein</fullName>
    </submittedName>
</protein>
<dbReference type="InterPro" id="IPR009003">
    <property type="entry name" value="Peptidase_S1_PA"/>
</dbReference>